<dbReference type="PANTHER" id="PTHR36141:SF4">
    <property type="entry name" value="OS08G0148566 PROTEIN"/>
    <property type="match status" value="1"/>
</dbReference>
<feature type="region of interest" description="Disordered" evidence="1">
    <location>
        <begin position="310"/>
        <end position="336"/>
    </location>
</feature>
<dbReference type="HOGENOM" id="CLU_041971_0_0_1"/>
<sequence>MEQNVYVNQSKSTGLHHIYPIILAEVVGRELKAAQLLPCCGERKRTHAVHRSAAQAATMADLNNVFSVPHVLTHPGKHHRLSKTIYSVFNIEVDVRHHKDENKKSAFRHYYRIFKRLTSSKKVDKVTIKETTVETEERHLLSLQRVDDKSEGWNRHFCDAKVVAVNIKIDLMLLEVNRENVYYLYQGADNFTICPEYHPIIKLEKSPPVESKNVFLQRWIALRSRTSVWGHINHTNRRYYTITSLNEKGYRMNPIELPEFRCAARTSGIAILNGASRWVRVFHSLQNECKAGYTISYQDAKNFVDSALANLPGDGGGGDDDDDVNEDEDKDDSSYL</sequence>
<dbReference type="Proteomes" id="UP000026962">
    <property type="component" value="Chromosome 4"/>
</dbReference>
<protein>
    <submittedName>
        <fullName evidence="2">Uncharacterized protein</fullName>
    </submittedName>
</protein>
<feature type="compositionally biased region" description="Acidic residues" evidence="1">
    <location>
        <begin position="317"/>
        <end position="336"/>
    </location>
</feature>
<evidence type="ECO:0000313" key="3">
    <source>
        <dbReference type="Proteomes" id="UP000026962"/>
    </source>
</evidence>
<dbReference type="EnsemblPlants" id="OPUNC04G05460.1">
    <property type="protein sequence ID" value="OPUNC04G05460.1"/>
    <property type="gene ID" value="OPUNC04G05460"/>
</dbReference>
<dbReference type="PANTHER" id="PTHR36141">
    <property type="entry name" value="OS08G0148500 PROTEIN"/>
    <property type="match status" value="1"/>
</dbReference>
<keyword evidence="3" id="KW-1185">Reference proteome</keyword>
<name>A0A0E0KNR3_ORYPU</name>
<dbReference type="Gramene" id="OPUNC04G05460.1">
    <property type="protein sequence ID" value="OPUNC04G05460.1"/>
    <property type="gene ID" value="OPUNC04G05460"/>
</dbReference>
<proteinExistence type="predicted"/>
<organism evidence="2">
    <name type="scientific">Oryza punctata</name>
    <name type="common">Red rice</name>
    <dbReference type="NCBI Taxonomy" id="4537"/>
    <lineage>
        <taxon>Eukaryota</taxon>
        <taxon>Viridiplantae</taxon>
        <taxon>Streptophyta</taxon>
        <taxon>Embryophyta</taxon>
        <taxon>Tracheophyta</taxon>
        <taxon>Spermatophyta</taxon>
        <taxon>Magnoliopsida</taxon>
        <taxon>Liliopsida</taxon>
        <taxon>Poales</taxon>
        <taxon>Poaceae</taxon>
        <taxon>BOP clade</taxon>
        <taxon>Oryzoideae</taxon>
        <taxon>Oryzeae</taxon>
        <taxon>Oryzinae</taxon>
        <taxon>Oryza</taxon>
    </lineage>
</organism>
<reference evidence="2" key="2">
    <citation type="submission" date="2018-05" db="EMBL/GenBank/DDBJ databases">
        <title>OpunRS2 (Oryza punctata Reference Sequence Version 2).</title>
        <authorList>
            <person name="Zhang J."/>
            <person name="Kudrna D."/>
            <person name="Lee S."/>
            <person name="Talag J."/>
            <person name="Welchert J."/>
            <person name="Wing R.A."/>
        </authorList>
    </citation>
    <scope>NUCLEOTIDE SEQUENCE [LARGE SCALE GENOMIC DNA]</scope>
</reference>
<evidence type="ECO:0000313" key="2">
    <source>
        <dbReference type="EnsemblPlants" id="OPUNC04G05460.1"/>
    </source>
</evidence>
<reference evidence="2" key="1">
    <citation type="submission" date="2015-04" db="UniProtKB">
        <authorList>
            <consortium name="EnsemblPlants"/>
        </authorList>
    </citation>
    <scope>IDENTIFICATION</scope>
</reference>
<accession>A0A0E0KNR3</accession>
<evidence type="ECO:0000256" key="1">
    <source>
        <dbReference type="SAM" id="MobiDB-lite"/>
    </source>
</evidence>
<dbReference type="OMA" id="MPPDWHG"/>
<dbReference type="AlphaFoldDB" id="A0A0E0KNR3"/>